<accession>B9SD52</accession>
<organism evidence="1 2">
    <name type="scientific">Ricinus communis</name>
    <name type="common">Castor bean</name>
    <dbReference type="NCBI Taxonomy" id="3988"/>
    <lineage>
        <taxon>Eukaryota</taxon>
        <taxon>Viridiplantae</taxon>
        <taxon>Streptophyta</taxon>
        <taxon>Embryophyta</taxon>
        <taxon>Tracheophyta</taxon>
        <taxon>Spermatophyta</taxon>
        <taxon>Magnoliopsida</taxon>
        <taxon>eudicotyledons</taxon>
        <taxon>Gunneridae</taxon>
        <taxon>Pentapetalae</taxon>
        <taxon>rosids</taxon>
        <taxon>fabids</taxon>
        <taxon>Malpighiales</taxon>
        <taxon>Euphorbiaceae</taxon>
        <taxon>Acalyphoideae</taxon>
        <taxon>Acalypheae</taxon>
        <taxon>Ricinus</taxon>
    </lineage>
</organism>
<name>B9SD52_RICCO</name>
<proteinExistence type="predicted"/>
<evidence type="ECO:0000313" key="2">
    <source>
        <dbReference type="Proteomes" id="UP000008311"/>
    </source>
</evidence>
<dbReference type="Proteomes" id="UP000008311">
    <property type="component" value="Unassembled WGS sequence"/>
</dbReference>
<dbReference type="AlphaFoldDB" id="B9SD52"/>
<gene>
    <name evidence="1" type="ORF">RCOM_1070210</name>
</gene>
<dbReference type="InParanoid" id="B9SD52"/>
<keyword evidence="2" id="KW-1185">Reference proteome</keyword>
<reference evidence="2" key="1">
    <citation type="journal article" date="2010" name="Nat. Biotechnol.">
        <title>Draft genome sequence of the oilseed species Ricinus communis.</title>
        <authorList>
            <person name="Chan A.P."/>
            <person name="Crabtree J."/>
            <person name="Zhao Q."/>
            <person name="Lorenzi H."/>
            <person name="Orvis J."/>
            <person name="Puiu D."/>
            <person name="Melake-Berhan A."/>
            <person name="Jones K.M."/>
            <person name="Redman J."/>
            <person name="Chen G."/>
            <person name="Cahoon E.B."/>
            <person name="Gedil M."/>
            <person name="Stanke M."/>
            <person name="Haas B.J."/>
            <person name="Wortman J.R."/>
            <person name="Fraser-Liggett C.M."/>
            <person name="Ravel J."/>
            <person name="Rabinowicz P.D."/>
        </authorList>
    </citation>
    <scope>NUCLEOTIDE SEQUENCE [LARGE SCALE GENOMIC DNA]</scope>
    <source>
        <strain evidence="2">cv. Hale</strain>
    </source>
</reference>
<evidence type="ECO:0000313" key="1">
    <source>
        <dbReference type="EMBL" id="EEF38490.1"/>
    </source>
</evidence>
<dbReference type="EMBL" id="EQ973925">
    <property type="protein sequence ID" value="EEF38490.1"/>
    <property type="molecule type" value="Genomic_DNA"/>
</dbReference>
<sequence length="50" mass="5778">MEVSNVTNDNRDYPRCCDCYWLTKPGGPCLKSGSGQYDNCFEWDKNPLEQ</sequence>
<protein>
    <submittedName>
        <fullName evidence="1">Uncharacterized protein</fullName>
    </submittedName>
</protein>